<dbReference type="InterPro" id="IPR006311">
    <property type="entry name" value="TAT_signal"/>
</dbReference>
<keyword evidence="3" id="KW-1185">Reference proteome</keyword>
<sequence length="331" mass="34340">MSVLTRPAVLLAGAAVAASLLVAPAAYAADITTELTAAEMKAAMETVATASDSAAAEGWKTAMEYSFSLSGTVIGGTDTITADRTHGLLSVVYSMGDSGTATLFLDEGAGVYESIDDPRRQAALKMMGRTSVKYTFVADKTINLDDSAPDPSDVTLDYAVAGTKTAHDDGSADYALTDADGVAFTLHVNADSVLTGTDATISDTDGTIAMSLDYSYGPQSVTLPTAGQTVSYQTLATGVAYLDMPATVQRAAKLGAADTRKAAKGRKVKVSTLRKVVRADVSSVNSGTGVNMVKMKNVTNGVNVYAVNPWTKKTVKYSVKASGKKVVVKKR</sequence>
<feature type="chain" id="PRO_5045718382" evidence="1">
    <location>
        <begin position="29"/>
        <end position="331"/>
    </location>
</feature>
<protein>
    <submittedName>
        <fullName evidence="2">Uncharacterized protein</fullName>
    </submittedName>
</protein>
<dbReference type="RefSeq" id="WP_208473011.1">
    <property type="nucleotide sequence ID" value="NZ_JAGFNS010000045.1"/>
</dbReference>
<feature type="signal peptide" evidence="1">
    <location>
        <begin position="1"/>
        <end position="28"/>
    </location>
</feature>
<evidence type="ECO:0000256" key="1">
    <source>
        <dbReference type="SAM" id="SignalP"/>
    </source>
</evidence>
<evidence type="ECO:0000313" key="3">
    <source>
        <dbReference type="Proteomes" id="UP000679690"/>
    </source>
</evidence>
<keyword evidence="1" id="KW-0732">Signal</keyword>
<accession>A0ABS3UYY2</accession>
<name>A0ABS3UYY2_9ACTN</name>
<comment type="caution">
    <text evidence="2">The sequence shown here is derived from an EMBL/GenBank/DDBJ whole genome shotgun (WGS) entry which is preliminary data.</text>
</comment>
<proteinExistence type="predicted"/>
<evidence type="ECO:0000313" key="2">
    <source>
        <dbReference type="EMBL" id="MBO3743771.1"/>
    </source>
</evidence>
<organism evidence="2 3">
    <name type="scientific">Actinoplanes flavus</name>
    <dbReference type="NCBI Taxonomy" id="2820290"/>
    <lineage>
        <taxon>Bacteria</taxon>
        <taxon>Bacillati</taxon>
        <taxon>Actinomycetota</taxon>
        <taxon>Actinomycetes</taxon>
        <taxon>Micromonosporales</taxon>
        <taxon>Micromonosporaceae</taxon>
        <taxon>Actinoplanes</taxon>
    </lineage>
</organism>
<gene>
    <name evidence="2" type="ORF">J5X75_40365</name>
</gene>
<dbReference type="EMBL" id="JAGFNS010000045">
    <property type="protein sequence ID" value="MBO3743771.1"/>
    <property type="molecule type" value="Genomic_DNA"/>
</dbReference>
<reference evidence="2 3" key="1">
    <citation type="submission" date="2021-03" db="EMBL/GenBank/DDBJ databases">
        <title>Actinoplanes flavus sp. nov., a novel actinomycete isolated from Coconut Palm rhizosphere soil.</title>
        <authorList>
            <person name="Luo X."/>
        </authorList>
    </citation>
    <scope>NUCLEOTIDE SEQUENCE [LARGE SCALE GENOMIC DNA]</scope>
    <source>
        <strain evidence="2 3">NEAU-H7</strain>
    </source>
</reference>
<dbReference type="PROSITE" id="PS51318">
    <property type="entry name" value="TAT"/>
    <property type="match status" value="1"/>
</dbReference>
<dbReference type="Proteomes" id="UP000679690">
    <property type="component" value="Unassembled WGS sequence"/>
</dbReference>